<keyword evidence="8" id="KW-1185">Reference proteome</keyword>
<dbReference type="Pfam" id="PF13639">
    <property type="entry name" value="zf-RING_2"/>
    <property type="match status" value="2"/>
</dbReference>
<dbReference type="SMART" id="SM01197">
    <property type="entry name" value="FANCL_C"/>
    <property type="match status" value="1"/>
</dbReference>
<dbReference type="OrthoDB" id="8062037at2759"/>
<evidence type="ECO:0000256" key="4">
    <source>
        <dbReference type="PROSITE-ProRule" id="PRU00175"/>
    </source>
</evidence>
<keyword evidence="1" id="KW-0479">Metal-binding</keyword>
<dbReference type="InterPro" id="IPR001841">
    <property type="entry name" value="Znf_RING"/>
</dbReference>
<dbReference type="STRING" id="74557.A0A1W0A4L2"/>
<evidence type="ECO:0000313" key="8">
    <source>
        <dbReference type="Proteomes" id="UP000243217"/>
    </source>
</evidence>
<evidence type="ECO:0000256" key="3">
    <source>
        <dbReference type="ARBA" id="ARBA00022833"/>
    </source>
</evidence>
<dbReference type="AlphaFoldDB" id="A0A1W0A4L2"/>
<comment type="caution">
    <text evidence="7">The sequence shown here is derived from an EMBL/GenBank/DDBJ whole genome shotgun (WGS) entry which is preliminary data.</text>
</comment>
<evidence type="ECO:0000259" key="6">
    <source>
        <dbReference type="PROSITE" id="PS50089"/>
    </source>
</evidence>
<dbReference type="Gene3D" id="3.30.40.10">
    <property type="entry name" value="Zinc/RING finger domain, C3HC4 (zinc finger)"/>
    <property type="match status" value="2"/>
</dbReference>
<sequence length="453" mass="50499">MASPAQVVSRSPTGLNVRVTVRYPAPLDATVRDVLGLFRSSAWVNFMVRYVVPYLKTSTPVNKEVLESLEQTTCMQGEEECVICMNGLHDAVKLPCGHLFHMECIDAWLRMRSTCPTCRYRFQNEFSGRYAFRGINTALIVEDVETHISPNELQNFDLSGKTVKAIVHVSLIPIAHVPTRQTFPCELNAIVVPQSTLSQHIEARKRKQVEETDCVSSSGCHFHLIMAAPKSLNVRMNLKYRVPSSSTMGDIMKMLHTPAWVQFITRYIVPYLKSSTPANKLVRDNLVKVVATAEDGDCAVCMQAFMNEDTVRVECGHLFHSNCIETWLKLRSTCPTCRFQFAKEVNGSFAIRGINTAVVLPQMLHTTTNNADLMEQDISGETLSTIVHVTLAQLCPTQANEKFPCELNAIVVRNTNTTAIDDNSVSTDSGTTMKRANPETTTDAPIGKRTRSH</sequence>
<name>A0A1W0A4L2_9STRA</name>
<accession>A0A1W0A4L2</accession>
<keyword evidence="2 4" id="KW-0863">Zinc-finger</keyword>
<gene>
    <name evidence="7" type="ORF">THRCLA_02600</name>
</gene>
<feature type="domain" description="RING-type" evidence="6">
    <location>
        <begin position="298"/>
        <end position="338"/>
    </location>
</feature>
<reference evidence="7 8" key="1">
    <citation type="journal article" date="2014" name="Genome Biol. Evol.">
        <title>The secreted proteins of Achlya hypogyna and Thraustotheca clavata identify the ancestral oomycete secretome and reveal gene acquisitions by horizontal gene transfer.</title>
        <authorList>
            <person name="Misner I."/>
            <person name="Blouin N."/>
            <person name="Leonard G."/>
            <person name="Richards T.A."/>
            <person name="Lane C.E."/>
        </authorList>
    </citation>
    <scope>NUCLEOTIDE SEQUENCE [LARGE SCALE GENOMIC DNA]</scope>
    <source>
        <strain evidence="7 8">ATCC 34112</strain>
    </source>
</reference>
<proteinExistence type="predicted"/>
<dbReference type="PANTHER" id="PTHR15710">
    <property type="entry name" value="E3 UBIQUITIN-PROTEIN LIGASE PRAJA"/>
    <property type="match status" value="1"/>
</dbReference>
<dbReference type="EMBL" id="JNBS01000482">
    <property type="protein sequence ID" value="OQS05233.1"/>
    <property type="molecule type" value="Genomic_DNA"/>
</dbReference>
<feature type="compositionally biased region" description="Polar residues" evidence="5">
    <location>
        <begin position="420"/>
        <end position="443"/>
    </location>
</feature>
<keyword evidence="3" id="KW-0862">Zinc</keyword>
<evidence type="ECO:0000256" key="1">
    <source>
        <dbReference type="ARBA" id="ARBA00022723"/>
    </source>
</evidence>
<dbReference type="PANTHER" id="PTHR15710:SF74">
    <property type="entry name" value="RING-TYPE E3 UBIQUITIN TRANSFERASE-RELATED"/>
    <property type="match status" value="1"/>
</dbReference>
<protein>
    <recommendedName>
        <fullName evidence="6">RING-type domain-containing protein</fullName>
    </recommendedName>
</protein>
<dbReference type="SUPFAM" id="SSF57850">
    <property type="entry name" value="RING/U-box"/>
    <property type="match status" value="2"/>
</dbReference>
<feature type="region of interest" description="Disordered" evidence="5">
    <location>
        <begin position="420"/>
        <end position="453"/>
    </location>
</feature>
<dbReference type="CDD" id="cd16454">
    <property type="entry name" value="RING-H2_PA-TM-RING"/>
    <property type="match status" value="1"/>
</dbReference>
<evidence type="ECO:0000256" key="5">
    <source>
        <dbReference type="SAM" id="MobiDB-lite"/>
    </source>
</evidence>
<organism evidence="7 8">
    <name type="scientific">Thraustotheca clavata</name>
    <dbReference type="NCBI Taxonomy" id="74557"/>
    <lineage>
        <taxon>Eukaryota</taxon>
        <taxon>Sar</taxon>
        <taxon>Stramenopiles</taxon>
        <taxon>Oomycota</taxon>
        <taxon>Saprolegniomycetes</taxon>
        <taxon>Saprolegniales</taxon>
        <taxon>Achlyaceae</taxon>
        <taxon>Thraustotheca</taxon>
    </lineage>
</organism>
<dbReference type="InterPro" id="IPR013083">
    <property type="entry name" value="Znf_RING/FYVE/PHD"/>
</dbReference>
<dbReference type="Proteomes" id="UP000243217">
    <property type="component" value="Unassembled WGS sequence"/>
</dbReference>
<dbReference type="PROSITE" id="PS50089">
    <property type="entry name" value="ZF_RING_2"/>
    <property type="match status" value="2"/>
</dbReference>
<evidence type="ECO:0000256" key="2">
    <source>
        <dbReference type="ARBA" id="ARBA00022771"/>
    </source>
</evidence>
<dbReference type="GO" id="GO:0008270">
    <property type="term" value="F:zinc ion binding"/>
    <property type="evidence" value="ECO:0007669"/>
    <property type="project" value="UniProtKB-KW"/>
</dbReference>
<feature type="domain" description="RING-type" evidence="6">
    <location>
        <begin position="81"/>
        <end position="119"/>
    </location>
</feature>
<dbReference type="SMART" id="SM00184">
    <property type="entry name" value="RING"/>
    <property type="match status" value="2"/>
</dbReference>
<evidence type="ECO:0000313" key="7">
    <source>
        <dbReference type="EMBL" id="OQS05233.1"/>
    </source>
</evidence>